<protein>
    <recommendedName>
        <fullName evidence="4">Leucine-rich repeat domain-containing protein</fullName>
    </recommendedName>
</protein>
<accession>A0ABY7AV31</accession>
<keyword evidence="3" id="KW-1185">Reference proteome</keyword>
<name>A0ABY7AV31_9PSEU</name>
<evidence type="ECO:0008006" key="4">
    <source>
        <dbReference type="Google" id="ProtNLM"/>
    </source>
</evidence>
<reference evidence="2" key="1">
    <citation type="submission" date="2022-11" db="EMBL/GenBank/DDBJ databases">
        <authorList>
            <person name="Mo P."/>
        </authorList>
    </citation>
    <scope>NUCLEOTIDE SEQUENCE</scope>
    <source>
        <strain evidence="2">HUAS 11-8</strain>
    </source>
</reference>
<sequence>MPPTVPHEVVRFSDLAAPGMERIWIANALRIEDFAVLKELPRLREIRLINCRLRENDLRELRALPSWVKVDAPGPPHAERVHGGEGRGGPIGTG</sequence>
<evidence type="ECO:0000313" key="2">
    <source>
        <dbReference type="EMBL" id="WAL63836.1"/>
    </source>
</evidence>
<dbReference type="EMBL" id="CP113836">
    <property type="protein sequence ID" value="WAL63836.1"/>
    <property type="molecule type" value="Genomic_DNA"/>
</dbReference>
<dbReference type="RefSeq" id="WP_268754079.1">
    <property type="nucleotide sequence ID" value="NZ_CP113836.1"/>
</dbReference>
<organism evidence="2 3">
    <name type="scientific">Amycolatopsis cynarae</name>
    <dbReference type="NCBI Taxonomy" id="2995223"/>
    <lineage>
        <taxon>Bacteria</taxon>
        <taxon>Bacillati</taxon>
        <taxon>Actinomycetota</taxon>
        <taxon>Actinomycetes</taxon>
        <taxon>Pseudonocardiales</taxon>
        <taxon>Pseudonocardiaceae</taxon>
        <taxon>Amycolatopsis</taxon>
    </lineage>
</organism>
<evidence type="ECO:0000313" key="3">
    <source>
        <dbReference type="Proteomes" id="UP001163203"/>
    </source>
</evidence>
<proteinExistence type="predicted"/>
<gene>
    <name evidence="2" type="ORF">ORV05_22935</name>
</gene>
<evidence type="ECO:0000256" key="1">
    <source>
        <dbReference type="SAM" id="MobiDB-lite"/>
    </source>
</evidence>
<dbReference type="Proteomes" id="UP001163203">
    <property type="component" value="Chromosome"/>
</dbReference>
<feature type="region of interest" description="Disordered" evidence="1">
    <location>
        <begin position="72"/>
        <end position="94"/>
    </location>
</feature>